<protein>
    <submittedName>
        <fullName evidence="9">Major facilitator superfamily transporter</fullName>
    </submittedName>
</protein>
<dbReference type="RefSeq" id="XP_046069538.1">
    <property type="nucleotide sequence ID" value="XM_046220755.1"/>
</dbReference>
<sequence length="505" mass="56091">MFNAIKKHAPVPARTSKPSHGQITDGFITFSDEDEKRHNREINRKLDLIMLPFLSFLYLFSGLDRGNIGNAETQGFTNDIGATADDLNLAVSLFFIPFVVFQPLSSAVGRQIGAKHWIPVIMICWGITTIAHAFIKGRGALITVRLLIGLFEAGFFPTVCFYLSTFYTRFDLGLRLALFYGNYAIAGAFSGALAYGIFQITGALKGWQYLFIIEGAITCTVGILAWFWLPSGPGSAWFLTSSQRQFVTMRVQRDNAKYIRHEIGKDGIEHVSDRLSKRDIVETAKDWKLWYALFFNICASVPPTAFSVFLPLVVKGMGYTSLNANLMTVPPYVCGAVGLYIFAFSSDRYHERGYHIVVGLLICLVGLVVLVTVSNNGGKYTGLCILLFGSYTSAPLIIAWLSGNTPEPGKRSLVIGVNGCGNLAGVVGAQLYRAEYAPKFLVPFFVTLCFVFVAMLGFLSYRFVLRAVNQVKARKVQGWTDQQIENERTSSERYADKKYTFVYGL</sequence>
<evidence type="ECO:0000256" key="6">
    <source>
        <dbReference type="SAM" id="MobiDB-lite"/>
    </source>
</evidence>
<dbReference type="SUPFAM" id="SSF103473">
    <property type="entry name" value="MFS general substrate transporter"/>
    <property type="match status" value="1"/>
</dbReference>
<keyword evidence="5 7" id="KW-0472">Membrane</keyword>
<feature type="region of interest" description="Disordered" evidence="6">
    <location>
        <begin position="1"/>
        <end position="23"/>
    </location>
</feature>
<evidence type="ECO:0000256" key="3">
    <source>
        <dbReference type="ARBA" id="ARBA00022692"/>
    </source>
</evidence>
<dbReference type="PANTHER" id="PTHR43791:SF21">
    <property type="entry name" value="MAJOR FACILITATOR SUPERFAMILY (MFS) PROFILE DOMAIN-CONTAINING PROTEIN"/>
    <property type="match status" value="1"/>
</dbReference>
<dbReference type="Proteomes" id="UP001201262">
    <property type="component" value="Unassembled WGS sequence"/>
</dbReference>
<dbReference type="GeneID" id="70251042"/>
<accession>A0AAD4KL15</accession>
<dbReference type="GO" id="GO:0022857">
    <property type="term" value="F:transmembrane transporter activity"/>
    <property type="evidence" value="ECO:0007669"/>
    <property type="project" value="InterPro"/>
</dbReference>
<reference evidence="9" key="1">
    <citation type="submission" date="2021-12" db="EMBL/GenBank/DDBJ databases">
        <title>Convergent genome expansion in fungi linked to evolution of root-endophyte symbiosis.</title>
        <authorList>
            <consortium name="DOE Joint Genome Institute"/>
            <person name="Ke Y.-H."/>
            <person name="Bonito G."/>
            <person name="Liao H.-L."/>
            <person name="Looney B."/>
            <person name="Rojas-Flechas A."/>
            <person name="Nash J."/>
            <person name="Hameed K."/>
            <person name="Schadt C."/>
            <person name="Martin F."/>
            <person name="Crous P.W."/>
            <person name="Miettinen O."/>
            <person name="Magnuson J.K."/>
            <person name="Labbe J."/>
            <person name="Jacobson D."/>
            <person name="Doktycz M.J."/>
            <person name="Veneault-Fourrey C."/>
            <person name="Kuo A."/>
            <person name="Mondo S."/>
            <person name="Calhoun S."/>
            <person name="Riley R."/>
            <person name="Ohm R."/>
            <person name="LaButti K."/>
            <person name="Andreopoulos B."/>
            <person name="Pangilinan J."/>
            <person name="Nolan M."/>
            <person name="Tritt A."/>
            <person name="Clum A."/>
            <person name="Lipzen A."/>
            <person name="Daum C."/>
            <person name="Barry K."/>
            <person name="Grigoriev I.V."/>
            <person name="Vilgalys R."/>
        </authorList>
    </citation>
    <scope>NUCLEOTIDE SEQUENCE</scope>
    <source>
        <strain evidence="9">PMI_201</strain>
    </source>
</reference>
<feature type="transmembrane region" description="Helical" evidence="7">
    <location>
        <begin position="380"/>
        <end position="401"/>
    </location>
</feature>
<organism evidence="9 10">
    <name type="scientific">Talaromyces proteolyticus</name>
    <dbReference type="NCBI Taxonomy" id="1131652"/>
    <lineage>
        <taxon>Eukaryota</taxon>
        <taxon>Fungi</taxon>
        <taxon>Dikarya</taxon>
        <taxon>Ascomycota</taxon>
        <taxon>Pezizomycotina</taxon>
        <taxon>Eurotiomycetes</taxon>
        <taxon>Eurotiomycetidae</taxon>
        <taxon>Eurotiales</taxon>
        <taxon>Trichocomaceae</taxon>
        <taxon>Talaromyces</taxon>
        <taxon>Talaromyces sect. Bacilispori</taxon>
    </lineage>
</organism>
<comment type="subcellular location">
    <subcellularLocation>
        <location evidence="1">Membrane</location>
        <topology evidence="1">Multi-pass membrane protein</topology>
    </subcellularLocation>
</comment>
<dbReference type="PROSITE" id="PS50850">
    <property type="entry name" value="MFS"/>
    <property type="match status" value="1"/>
</dbReference>
<feature type="transmembrane region" description="Helical" evidence="7">
    <location>
        <begin position="117"/>
        <end position="135"/>
    </location>
</feature>
<dbReference type="Pfam" id="PF07690">
    <property type="entry name" value="MFS_1"/>
    <property type="match status" value="1"/>
</dbReference>
<dbReference type="InterPro" id="IPR020846">
    <property type="entry name" value="MFS_dom"/>
</dbReference>
<evidence type="ECO:0000256" key="4">
    <source>
        <dbReference type="ARBA" id="ARBA00022989"/>
    </source>
</evidence>
<evidence type="ECO:0000256" key="5">
    <source>
        <dbReference type="ARBA" id="ARBA00023136"/>
    </source>
</evidence>
<dbReference type="AlphaFoldDB" id="A0AAD4KL15"/>
<comment type="caution">
    <text evidence="9">The sequence shown here is derived from an EMBL/GenBank/DDBJ whole genome shotgun (WGS) entry which is preliminary data.</text>
</comment>
<keyword evidence="10" id="KW-1185">Reference proteome</keyword>
<feature type="transmembrane region" description="Helical" evidence="7">
    <location>
        <begin position="176"/>
        <end position="197"/>
    </location>
</feature>
<feature type="transmembrane region" description="Helical" evidence="7">
    <location>
        <begin position="326"/>
        <end position="344"/>
    </location>
</feature>
<dbReference type="PANTHER" id="PTHR43791">
    <property type="entry name" value="PERMEASE-RELATED"/>
    <property type="match status" value="1"/>
</dbReference>
<evidence type="ECO:0000256" key="1">
    <source>
        <dbReference type="ARBA" id="ARBA00004141"/>
    </source>
</evidence>
<dbReference type="InterPro" id="IPR036259">
    <property type="entry name" value="MFS_trans_sf"/>
</dbReference>
<evidence type="ECO:0000313" key="9">
    <source>
        <dbReference type="EMBL" id="KAH8693868.1"/>
    </source>
</evidence>
<feature type="transmembrane region" description="Helical" evidence="7">
    <location>
        <begin position="46"/>
        <end position="63"/>
    </location>
</feature>
<feature type="transmembrane region" description="Helical" evidence="7">
    <location>
        <begin position="289"/>
        <end position="314"/>
    </location>
</feature>
<evidence type="ECO:0000313" key="10">
    <source>
        <dbReference type="Proteomes" id="UP001201262"/>
    </source>
</evidence>
<dbReference type="InterPro" id="IPR011701">
    <property type="entry name" value="MFS"/>
</dbReference>
<keyword evidence="3 7" id="KW-0812">Transmembrane</keyword>
<dbReference type="EMBL" id="JAJTJA010000009">
    <property type="protein sequence ID" value="KAH8693868.1"/>
    <property type="molecule type" value="Genomic_DNA"/>
</dbReference>
<evidence type="ECO:0000259" key="8">
    <source>
        <dbReference type="PROSITE" id="PS50850"/>
    </source>
</evidence>
<dbReference type="FunFam" id="1.20.1250.20:FF:000018">
    <property type="entry name" value="MFS transporter permease"/>
    <property type="match status" value="1"/>
</dbReference>
<feature type="transmembrane region" description="Helical" evidence="7">
    <location>
        <begin position="141"/>
        <end position="164"/>
    </location>
</feature>
<feature type="transmembrane region" description="Helical" evidence="7">
    <location>
        <begin position="87"/>
        <end position="105"/>
    </location>
</feature>
<dbReference type="GO" id="GO:0016020">
    <property type="term" value="C:membrane"/>
    <property type="evidence" value="ECO:0007669"/>
    <property type="project" value="UniProtKB-SubCell"/>
</dbReference>
<evidence type="ECO:0000256" key="7">
    <source>
        <dbReference type="SAM" id="Phobius"/>
    </source>
</evidence>
<feature type="transmembrane region" description="Helical" evidence="7">
    <location>
        <begin position="209"/>
        <end position="229"/>
    </location>
</feature>
<feature type="domain" description="Major facilitator superfamily (MFS) profile" evidence="8">
    <location>
        <begin position="50"/>
        <end position="472"/>
    </location>
</feature>
<proteinExistence type="predicted"/>
<feature type="transmembrane region" description="Helical" evidence="7">
    <location>
        <begin position="444"/>
        <end position="465"/>
    </location>
</feature>
<keyword evidence="4 7" id="KW-1133">Transmembrane helix</keyword>
<feature type="transmembrane region" description="Helical" evidence="7">
    <location>
        <begin position="413"/>
        <end position="432"/>
    </location>
</feature>
<feature type="transmembrane region" description="Helical" evidence="7">
    <location>
        <begin position="356"/>
        <end position="374"/>
    </location>
</feature>
<dbReference type="FunFam" id="1.20.1250.20:FF:000013">
    <property type="entry name" value="MFS general substrate transporter"/>
    <property type="match status" value="1"/>
</dbReference>
<dbReference type="Gene3D" id="1.20.1250.20">
    <property type="entry name" value="MFS general substrate transporter like domains"/>
    <property type="match status" value="2"/>
</dbReference>
<evidence type="ECO:0000256" key="2">
    <source>
        <dbReference type="ARBA" id="ARBA00022448"/>
    </source>
</evidence>
<name>A0AAD4KL15_9EURO</name>
<gene>
    <name evidence="9" type="ORF">BGW36DRAFT_429898</name>
</gene>
<keyword evidence="2" id="KW-0813">Transport</keyword>